<accession>F9ZQ60</accession>
<gene>
    <name evidence="1" type="ordered locus">Atc_1930</name>
</gene>
<evidence type="ECO:0000313" key="1">
    <source>
        <dbReference type="EMBL" id="AEK58578.1"/>
    </source>
</evidence>
<name>F9ZQ60_ACICS</name>
<dbReference type="HOGENOM" id="CLU_3416540_0_0_6"/>
<proteinExistence type="predicted"/>
<evidence type="ECO:0000313" key="2">
    <source>
        <dbReference type="Proteomes" id="UP000006135"/>
    </source>
</evidence>
<sequence length="26" mass="2961">MLQSLRSGSLCEFRRALLFVHGRLGL</sequence>
<dbReference type="AlphaFoldDB" id="F9ZQ60"/>
<dbReference type="Proteomes" id="UP000006135">
    <property type="component" value="Chromosome"/>
</dbReference>
<organism evidence="1 2">
    <name type="scientific">Acidithiobacillus caldus (strain SM-1)</name>
    <dbReference type="NCBI Taxonomy" id="990288"/>
    <lineage>
        <taxon>Bacteria</taxon>
        <taxon>Pseudomonadati</taxon>
        <taxon>Pseudomonadota</taxon>
        <taxon>Acidithiobacillia</taxon>
        <taxon>Acidithiobacillales</taxon>
        <taxon>Acidithiobacillaceae</taxon>
        <taxon>Acidithiobacillus</taxon>
    </lineage>
</organism>
<protein>
    <submittedName>
        <fullName evidence="1">Uncharacterized protein</fullName>
    </submittedName>
</protein>
<dbReference type="KEGG" id="acu:Atc_1930"/>
<dbReference type="STRING" id="990288.Atc_1930"/>
<reference evidence="1 2" key="1">
    <citation type="journal article" date="2011" name="J. Genet. Genomics">
        <title>Unraveling the Acidithiobacillus caldus complete genome and its central metabolisms for carbon assimilation.</title>
        <authorList>
            <person name="You X.Y."/>
            <person name="Guo X."/>
            <person name="Zheng H.J."/>
            <person name="Zhang M.J."/>
            <person name="Liu L.J."/>
            <person name="Zhu Y.Q."/>
            <person name="Zhu B."/>
            <person name="Wang S.Y."/>
            <person name="Zhao G.P."/>
            <person name="Poetsch A."/>
            <person name="Jiang C.Y."/>
            <person name="Liu S.J."/>
        </authorList>
    </citation>
    <scope>NUCLEOTIDE SEQUENCE [LARGE SCALE GENOMIC DNA]</scope>
    <source>
        <strain evidence="1 2">SM-1</strain>
    </source>
</reference>
<keyword evidence="2" id="KW-1185">Reference proteome</keyword>
<dbReference type="EMBL" id="CP002573">
    <property type="protein sequence ID" value="AEK58578.1"/>
    <property type="molecule type" value="Genomic_DNA"/>
</dbReference>